<accession>A0A7C5V0T9</accession>
<sequence length="200" mass="23747">MRILDKKIVGNRALLVFDNGKEVEIDREVYLERRLYAKDEVDQKELEEVLFESGLKSAKRLLVSYIQRYPLKSEYGYYKYLLSRGYDSATALKAVAYFVNSGYIDELEIAKKLVNKYQKRKSSFEILQLLRKNGFKLSTISKLNLKSENDKEILLKLLQKKLRRVNKEDSKEILKVIKWFVSRGYDYNTVVEKIREFLDY</sequence>
<gene>
    <name evidence="1" type="ORF">ENL71_03690</name>
</gene>
<dbReference type="AlphaFoldDB" id="A0A7C5V0T9"/>
<dbReference type="InterPro" id="IPR036388">
    <property type="entry name" value="WH-like_DNA-bd_sf"/>
</dbReference>
<name>A0A7C5V0T9_9FIRM</name>
<organism evidence="1">
    <name type="scientific">Caldicellulosiruptor owensensis</name>
    <dbReference type="NCBI Taxonomy" id="55205"/>
    <lineage>
        <taxon>Bacteria</taxon>
        <taxon>Bacillati</taxon>
        <taxon>Bacillota</taxon>
        <taxon>Bacillota incertae sedis</taxon>
        <taxon>Caldicellulosiruptorales</taxon>
        <taxon>Caldicellulosiruptoraceae</taxon>
        <taxon>Caldicellulosiruptor</taxon>
    </lineage>
</organism>
<protein>
    <submittedName>
        <fullName evidence="1">Uncharacterized protein</fullName>
    </submittedName>
</protein>
<proteinExistence type="predicted"/>
<dbReference type="Gene3D" id="1.10.10.10">
    <property type="entry name" value="Winged helix-like DNA-binding domain superfamily/Winged helix DNA-binding domain"/>
    <property type="match status" value="1"/>
</dbReference>
<comment type="caution">
    <text evidence="1">The sequence shown here is derived from an EMBL/GenBank/DDBJ whole genome shotgun (WGS) entry which is preliminary data.</text>
</comment>
<evidence type="ECO:0000313" key="1">
    <source>
        <dbReference type="EMBL" id="HHS01624.1"/>
    </source>
</evidence>
<dbReference type="EMBL" id="DRUZ01000044">
    <property type="protein sequence ID" value="HHS01624.1"/>
    <property type="molecule type" value="Genomic_DNA"/>
</dbReference>
<reference evidence="1" key="1">
    <citation type="journal article" date="2020" name="mSystems">
        <title>Genome- and Community-Level Interaction Insights into Carbon Utilization and Element Cycling Functions of Hydrothermarchaeota in Hydrothermal Sediment.</title>
        <authorList>
            <person name="Zhou Z."/>
            <person name="Liu Y."/>
            <person name="Xu W."/>
            <person name="Pan J."/>
            <person name="Luo Z.H."/>
            <person name="Li M."/>
        </authorList>
    </citation>
    <scope>NUCLEOTIDE SEQUENCE [LARGE SCALE GENOMIC DNA]</scope>
    <source>
        <strain evidence="1">SpSt-102</strain>
    </source>
</reference>